<organism evidence="1 2">
    <name type="scientific">Allorhodopirellula solitaria</name>
    <dbReference type="NCBI Taxonomy" id="2527987"/>
    <lineage>
        <taxon>Bacteria</taxon>
        <taxon>Pseudomonadati</taxon>
        <taxon>Planctomycetota</taxon>
        <taxon>Planctomycetia</taxon>
        <taxon>Pirellulales</taxon>
        <taxon>Pirellulaceae</taxon>
        <taxon>Allorhodopirellula</taxon>
    </lineage>
</organism>
<gene>
    <name evidence="1" type="ORF">CA85_50330</name>
</gene>
<protein>
    <submittedName>
        <fullName evidence="1">Uncharacterized protein</fullName>
    </submittedName>
</protein>
<evidence type="ECO:0000313" key="2">
    <source>
        <dbReference type="Proteomes" id="UP000318053"/>
    </source>
</evidence>
<name>A0A5C5WQD6_9BACT</name>
<sequence length="61" mass="6637">MFADTSSFLVAIRLHTETPDSFAAPAEDLTTRYGAATRASTRLAIQRVLIAPHYQSLGIQS</sequence>
<keyword evidence="2" id="KW-1185">Reference proteome</keyword>
<dbReference type="RefSeq" id="WP_146393967.1">
    <property type="nucleotide sequence ID" value="NZ_SJPK01000030.1"/>
</dbReference>
<dbReference type="EMBL" id="SJPK01000030">
    <property type="protein sequence ID" value="TWT52253.1"/>
    <property type="molecule type" value="Genomic_DNA"/>
</dbReference>
<reference evidence="1 2" key="1">
    <citation type="submission" date="2019-02" db="EMBL/GenBank/DDBJ databases">
        <title>Deep-cultivation of Planctomycetes and their phenomic and genomic characterization uncovers novel biology.</title>
        <authorList>
            <person name="Wiegand S."/>
            <person name="Jogler M."/>
            <person name="Boedeker C."/>
            <person name="Pinto D."/>
            <person name="Vollmers J."/>
            <person name="Rivas-Marin E."/>
            <person name="Kohn T."/>
            <person name="Peeters S.H."/>
            <person name="Heuer A."/>
            <person name="Rast P."/>
            <person name="Oberbeckmann S."/>
            <person name="Bunk B."/>
            <person name="Jeske O."/>
            <person name="Meyerdierks A."/>
            <person name="Storesund J.E."/>
            <person name="Kallscheuer N."/>
            <person name="Luecker S."/>
            <person name="Lage O.M."/>
            <person name="Pohl T."/>
            <person name="Merkel B.J."/>
            <person name="Hornburger P."/>
            <person name="Mueller R.-W."/>
            <person name="Bruemmer F."/>
            <person name="Labrenz M."/>
            <person name="Spormann A.M."/>
            <person name="Op Den Camp H."/>
            <person name="Overmann J."/>
            <person name="Amann R."/>
            <person name="Jetten M.S.M."/>
            <person name="Mascher T."/>
            <person name="Medema M.H."/>
            <person name="Devos D.P."/>
            <person name="Kaster A.-K."/>
            <person name="Ovreas L."/>
            <person name="Rohde M."/>
            <person name="Galperin M.Y."/>
            <person name="Jogler C."/>
        </authorList>
    </citation>
    <scope>NUCLEOTIDE SEQUENCE [LARGE SCALE GENOMIC DNA]</scope>
    <source>
        <strain evidence="1 2">CA85</strain>
    </source>
</reference>
<dbReference type="AlphaFoldDB" id="A0A5C5WQD6"/>
<comment type="caution">
    <text evidence="1">The sequence shown here is derived from an EMBL/GenBank/DDBJ whole genome shotgun (WGS) entry which is preliminary data.</text>
</comment>
<accession>A0A5C5WQD6</accession>
<dbReference type="Proteomes" id="UP000318053">
    <property type="component" value="Unassembled WGS sequence"/>
</dbReference>
<evidence type="ECO:0000313" key="1">
    <source>
        <dbReference type="EMBL" id="TWT52253.1"/>
    </source>
</evidence>
<proteinExistence type="predicted"/>